<dbReference type="GO" id="GO:0003676">
    <property type="term" value="F:nucleic acid binding"/>
    <property type="evidence" value="ECO:0007669"/>
    <property type="project" value="InterPro"/>
</dbReference>
<dbReference type="Gene3D" id="3.40.1350.10">
    <property type="match status" value="1"/>
</dbReference>
<dbReference type="GO" id="GO:0016788">
    <property type="term" value="F:hydrolase activity, acting on ester bonds"/>
    <property type="evidence" value="ECO:0007669"/>
    <property type="project" value="InterPro"/>
</dbReference>
<keyword evidence="3" id="KW-0378">Hydrolase</keyword>
<organism evidence="5">
    <name type="scientific">Myoviridae sp. ctGgs6</name>
    <dbReference type="NCBI Taxonomy" id="2825072"/>
    <lineage>
        <taxon>Viruses</taxon>
        <taxon>Duplodnaviria</taxon>
        <taxon>Heunggongvirae</taxon>
        <taxon>Uroviricota</taxon>
        <taxon>Caudoviricetes</taxon>
    </lineage>
</organism>
<evidence type="ECO:0000256" key="1">
    <source>
        <dbReference type="ARBA" id="ARBA00001946"/>
    </source>
</evidence>
<evidence type="ECO:0000313" key="5">
    <source>
        <dbReference type="EMBL" id="DAF97335.1"/>
    </source>
</evidence>
<dbReference type="InterPro" id="IPR014883">
    <property type="entry name" value="VRR_NUC"/>
</dbReference>
<evidence type="ECO:0000256" key="3">
    <source>
        <dbReference type="ARBA" id="ARBA00022801"/>
    </source>
</evidence>
<dbReference type="GO" id="GO:0004518">
    <property type="term" value="F:nuclease activity"/>
    <property type="evidence" value="ECO:0007669"/>
    <property type="project" value="UniProtKB-KW"/>
</dbReference>
<dbReference type="EMBL" id="BK016132">
    <property type="protein sequence ID" value="DAF97335.1"/>
    <property type="molecule type" value="Genomic_DNA"/>
</dbReference>
<proteinExistence type="predicted"/>
<evidence type="ECO:0000259" key="4">
    <source>
        <dbReference type="SMART" id="SM00990"/>
    </source>
</evidence>
<accession>A0A8S5US77</accession>
<reference evidence="5" key="1">
    <citation type="journal article" date="2021" name="Proc. Natl. Acad. Sci. U.S.A.">
        <title>A Catalog of Tens of Thousands of Viruses from Human Metagenomes Reveals Hidden Associations with Chronic Diseases.</title>
        <authorList>
            <person name="Tisza M.J."/>
            <person name="Buck C.B."/>
        </authorList>
    </citation>
    <scope>NUCLEOTIDE SEQUENCE</scope>
    <source>
        <strain evidence="5">CtGgs6</strain>
    </source>
</reference>
<sequence length="107" mass="12306">MFEKDIERWLRKEVDRRGGLCLKWVSPGCRGVPDRIIITPEGRTVYVELKTDTGRLSPGQAYMIDQLRRRGADVRVLCGIEQVQAFVEEVIPCYSSRTRIKSSAHQK</sequence>
<comment type="cofactor">
    <cofactor evidence="1">
        <name>Mg(2+)</name>
        <dbReference type="ChEBI" id="CHEBI:18420"/>
    </cofactor>
</comment>
<evidence type="ECO:0000256" key="2">
    <source>
        <dbReference type="ARBA" id="ARBA00022722"/>
    </source>
</evidence>
<dbReference type="Pfam" id="PF08774">
    <property type="entry name" value="VRR_NUC"/>
    <property type="match status" value="1"/>
</dbReference>
<dbReference type="SMART" id="SM00990">
    <property type="entry name" value="VRR_NUC"/>
    <property type="match status" value="1"/>
</dbReference>
<keyword evidence="2" id="KW-0540">Nuclease</keyword>
<feature type="domain" description="VRR-NUC" evidence="4">
    <location>
        <begin position="1"/>
        <end position="81"/>
    </location>
</feature>
<name>A0A8S5US77_9CAUD</name>
<protein>
    <submittedName>
        <fullName evidence="5">Nuclease</fullName>
    </submittedName>
</protein>
<dbReference type="InterPro" id="IPR011856">
    <property type="entry name" value="tRNA_endonuc-like_dom_sf"/>
</dbReference>